<dbReference type="Proteomes" id="UP000281553">
    <property type="component" value="Unassembled WGS sequence"/>
</dbReference>
<dbReference type="EMBL" id="UYRU01060344">
    <property type="protein sequence ID" value="VDN14774.1"/>
    <property type="molecule type" value="Genomic_DNA"/>
</dbReference>
<keyword evidence="2" id="KW-1185">Reference proteome</keyword>
<evidence type="ECO:0000313" key="2">
    <source>
        <dbReference type="Proteomes" id="UP000281553"/>
    </source>
</evidence>
<proteinExistence type="predicted"/>
<evidence type="ECO:0000313" key="1">
    <source>
        <dbReference type="EMBL" id="VDN14774.1"/>
    </source>
</evidence>
<organism evidence="1 2">
    <name type="scientific">Dibothriocephalus latus</name>
    <name type="common">Fish tapeworm</name>
    <name type="synonym">Diphyllobothrium latum</name>
    <dbReference type="NCBI Taxonomy" id="60516"/>
    <lineage>
        <taxon>Eukaryota</taxon>
        <taxon>Metazoa</taxon>
        <taxon>Spiralia</taxon>
        <taxon>Lophotrochozoa</taxon>
        <taxon>Platyhelminthes</taxon>
        <taxon>Cestoda</taxon>
        <taxon>Eucestoda</taxon>
        <taxon>Diphyllobothriidea</taxon>
        <taxon>Diphyllobothriidae</taxon>
        <taxon>Dibothriocephalus</taxon>
    </lineage>
</organism>
<gene>
    <name evidence="1" type="ORF">DILT_LOCUS10605</name>
</gene>
<reference evidence="1 2" key="1">
    <citation type="submission" date="2018-11" db="EMBL/GenBank/DDBJ databases">
        <authorList>
            <consortium name="Pathogen Informatics"/>
        </authorList>
    </citation>
    <scope>NUCLEOTIDE SEQUENCE [LARGE SCALE GENOMIC DNA]</scope>
</reference>
<accession>A0A3P7LDA2</accession>
<name>A0A3P7LDA2_DIBLA</name>
<protein>
    <submittedName>
        <fullName evidence="1">Uncharacterized protein</fullName>
    </submittedName>
</protein>
<dbReference type="OrthoDB" id="6287635at2759"/>
<dbReference type="AlphaFoldDB" id="A0A3P7LDA2"/>
<sequence>MSIRYLAENGCYEACNTFFLECAHLSEIRGQFPSAYDITCRVGGISLMDLLHDYIRTVNLINEELEARSPTWTSSPSAACRPGQTSTCLKTFINRYCSVPSGIATSLPHSSSLSCSSSGAALMTTSQRPQPAPSSGISFHPAYRTQQSRIAMARHSGGGSSIQSFPPVPSAAGTTSSAAAIFVPLHPIVTGKFS</sequence>